<dbReference type="PANTHER" id="PTHR30290:SF38">
    <property type="entry name" value="D,D-DIPEPTIDE-BINDING PERIPLASMIC PROTEIN DDPA-RELATED"/>
    <property type="match status" value="1"/>
</dbReference>
<dbReference type="InterPro" id="IPR000914">
    <property type="entry name" value="SBP_5_dom"/>
</dbReference>
<dbReference type="Proteomes" id="UP000292445">
    <property type="component" value="Unassembled WGS sequence"/>
</dbReference>
<dbReference type="GO" id="GO:0043190">
    <property type="term" value="C:ATP-binding cassette (ABC) transporter complex"/>
    <property type="evidence" value="ECO:0007669"/>
    <property type="project" value="InterPro"/>
</dbReference>
<dbReference type="InterPro" id="IPR039424">
    <property type="entry name" value="SBP_5"/>
</dbReference>
<dbReference type="InterPro" id="IPR030678">
    <property type="entry name" value="Peptide/Ni-bd"/>
</dbReference>
<feature type="domain" description="Solute-binding protein family 5" evidence="3">
    <location>
        <begin position="77"/>
        <end position="418"/>
    </location>
</feature>
<dbReference type="SUPFAM" id="SSF53850">
    <property type="entry name" value="Periplasmic binding protein-like II"/>
    <property type="match status" value="1"/>
</dbReference>
<keyword evidence="5" id="KW-1185">Reference proteome</keyword>
<dbReference type="PIRSF" id="PIRSF002741">
    <property type="entry name" value="MppA"/>
    <property type="match status" value="1"/>
</dbReference>
<dbReference type="PANTHER" id="PTHR30290">
    <property type="entry name" value="PERIPLASMIC BINDING COMPONENT OF ABC TRANSPORTER"/>
    <property type="match status" value="1"/>
</dbReference>
<dbReference type="Gene3D" id="3.10.105.10">
    <property type="entry name" value="Dipeptide-binding Protein, Domain 3"/>
    <property type="match status" value="1"/>
</dbReference>
<name>A0A4Q7NLA9_9BURK</name>
<reference evidence="4 5" key="1">
    <citation type="submission" date="2019-02" db="EMBL/GenBank/DDBJ databases">
        <title>Genomic Encyclopedia of Type Strains, Phase IV (KMG-IV): sequencing the most valuable type-strain genomes for metagenomic binning, comparative biology and taxonomic classification.</title>
        <authorList>
            <person name="Goeker M."/>
        </authorList>
    </citation>
    <scope>NUCLEOTIDE SEQUENCE [LARGE SCALE GENOMIC DNA]</scope>
    <source>
        <strain evidence="4 5">K24</strain>
    </source>
</reference>
<evidence type="ECO:0000256" key="2">
    <source>
        <dbReference type="ARBA" id="ARBA00022729"/>
    </source>
</evidence>
<dbReference type="RefSeq" id="WP_130356555.1">
    <property type="nucleotide sequence ID" value="NZ_SGXC01000001.1"/>
</dbReference>
<dbReference type="Gene3D" id="3.40.190.10">
    <property type="entry name" value="Periplasmic binding protein-like II"/>
    <property type="match status" value="1"/>
</dbReference>
<sequence>MVAFSQARRLAHSTLWAGILLVAQGATGGPLLAAPQVRMASGVGMSTFDPVRATPQTVDYLRPVYDTLVTRLGIDRFEPCLATAWEFSDGNRKLALTLRDGVRFSDGTRFDAEAVKANLERGRRIEGSPWAAVYRNIERVTVAGSGRVELQLVEPNPALLESLANMPGMMVSPKAFQDETALARQPVGTGGWLLDGQRSVHGTQYVFARNKDYWNPAAQRVDTVVIQQMTESAARVNALRSGQLDVAAVPQDQAAALEKLGFRIAAANRVHYLMAVWDAGGSVVKPLADVRVRRAMSLAIDRQAVLKVIFGGRGTAALNFFPEGTAGHDPALDRTPSYDPAKARQLLREAGVDGFAVDAVVQTNNARFAAAVAGELAKVGIKVNLKTMPDTGSFQAAVQHRQSPLGIFAHQTAMPETLYASLLSPSGRYNPFGLKYAELESLAKDAARQPPSEAGRLYGALFGRMIATEAVVFPVVHADIVAAVRRGIDTGPQTFASAGLPDPRNIVVK</sequence>
<organism evidence="4 5">
    <name type="scientific">Pigmentiphaga kullae</name>
    <dbReference type="NCBI Taxonomy" id="151784"/>
    <lineage>
        <taxon>Bacteria</taxon>
        <taxon>Pseudomonadati</taxon>
        <taxon>Pseudomonadota</taxon>
        <taxon>Betaproteobacteria</taxon>
        <taxon>Burkholderiales</taxon>
        <taxon>Alcaligenaceae</taxon>
        <taxon>Pigmentiphaga</taxon>
    </lineage>
</organism>
<dbReference type="GO" id="GO:0015833">
    <property type="term" value="P:peptide transport"/>
    <property type="evidence" value="ECO:0007669"/>
    <property type="project" value="TreeGrafter"/>
</dbReference>
<evidence type="ECO:0000259" key="3">
    <source>
        <dbReference type="Pfam" id="PF00496"/>
    </source>
</evidence>
<comment type="similarity">
    <text evidence="1">Belongs to the bacterial solute-binding protein 5 family.</text>
</comment>
<dbReference type="GO" id="GO:1904680">
    <property type="term" value="F:peptide transmembrane transporter activity"/>
    <property type="evidence" value="ECO:0007669"/>
    <property type="project" value="TreeGrafter"/>
</dbReference>
<evidence type="ECO:0000256" key="1">
    <source>
        <dbReference type="ARBA" id="ARBA00005695"/>
    </source>
</evidence>
<dbReference type="Pfam" id="PF00496">
    <property type="entry name" value="SBP_bac_5"/>
    <property type="match status" value="1"/>
</dbReference>
<protein>
    <submittedName>
        <fullName evidence="4">Peptide/nickel transport system substrate-binding protein</fullName>
    </submittedName>
</protein>
<evidence type="ECO:0000313" key="5">
    <source>
        <dbReference type="Proteomes" id="UP000292445"/>
    </source>
</evidence>
<evidence type="ECO:0000313" key="4">
    <source>
        <dbReference type="EMBL" id="RZS85330.1"/>
    </source>
</evidence>
<dbReference type="GO" id="GO:0030288">
    <property type="term" value="C:outer membrane-bounded periplasmic space"/>
    <property type="evidence" value="ECO:0007669"/>
    <property type="project" value="UniProtKB-ARBA"/>
</dbReference>
<dbReference type="EMBL" id="SGXC01000001">
    <property type="protein sequence ID" value="RZS85330.1"/>
    <property type="molecule type" value="Genomic_DNA"/>
</dbReference>
<proteinExistence type="inferred from homology"/>
<dbReference type="AlphaFoldDB" id="A0A4Q7NLA9"/>
<gene>
    <name evidence="4" type="ORF">EV675_1354</name>
</gene>
<accession>A0A4Q7NLA9</accession>
<dbReference type="OrthoDB" id="9801799at2"/>
<comment type="caution">
    <text evidence="4">The sequence shown here is derived from an EMBL/GenBank/DDBJ whole genome shotgun (WGS) entry which is preliminary data.</text>
</comment>
<keyword evidence="2" id="KW-0732">Signal</keyword>